<proteinExistence type="predicted"/>
<dbReference type="InterPro" id="IPR042095">
    <property type="entry name" value="SUMF_sf"/>
</dbReference>
<dbReference type="Gene3D" id="3.90.1580.10">
    <property type="entry name" value="paralog of FGE (formylglycine-generating enzyme)"/>
    <property type="match status" value="1"/>
</dbReference>
<name>A0A382Q8F4_9ZZZZ</name>
<evidence type="ECO:0000259" key="1">
    <source>
        <dbReference type="Pfam" id="PF03781"/>
    </source>
</evidence>
<feature type="non-terminal residue" evidence="2">
    <location>
        <position position="213"/>
    </location>
</feature>
<dbReference type="InterPro" id="IPR005532">
    <property type="entry name" value="SUMF_dom"/>
</dbReference>
<dbReference type="InterPro" id="IPR016187">
    <property type="entry name" value="CTDL_fold"/>
</dbReference>
<feature type="domain" description="Sulfatase-modifying factor enzyme-like" evidence="1">
    <location>
        <begin position="37"/>
        <end position="211"/>
    </location>
</feature>
<dbReference type="GO" id="GO:0005783">
    <property type="term" value="C:endoplasmic reticulum"/>
    <property type="evidence" value="ECO:0007669"/>
    <property type="project" value="TreeGrafter"/>
</dbReference>
<dbReference type="PANTHER" id="PTHR23150:SF19">
    <property type="entry name" value="FORMYLGLYCINE-GENERATING ENZYME"/>
    <property type="match status" value="1"/>
</dbReference>
<evidence type="ECO:0000313" key="2">
    <source>
        <dbReference type="EMBL" id="SVC81874.1"/>
    </source>
</evidence>
<dbReference type="EMBL" id="UINC01112729">
    <property type="protein sequence ID" value="SVC81874.1"/>
    <property type="molecule type" value="Genomic_DNA"/>
</dbReference>
<reference evidence="2" key="1">
    <citation type="submission" date="2018-05" db="EMBL/GenBank/DDBJ databases">
        <authorList>
            <person name="Lanie J.A."/>
            <person name="Ng W.-L."/>
            <person name="Kazmierczak K.M."/>
            <person name="Andrzejewski T.M."/>
            <person name="Davidsen T.M."/>
            <person name="Wayne K.J."/>
            <person name="Tettelin H."/>
            <person name="Glass J.I."/>
            <person name="Rusch D."/>
            <person name="Podicherti R."/>
            <person name="Tsui H.-C.T."/>
            <person name="Winkler M.E."/>
        </authorList>
    </citation>
    <scope>NUCLEOTIDE SEQUENCE</scope>
</reference>
<dbReference type="PANTHER" id="PTHR23150">
    <property type="entry name" value="SULFATASE MODIFYING FACTOR 1, 2"/>
    <property type="match status" value="1"/>
</dbReference>
<dbReference type="Pfam" id="PF03781">
    <property type="entry name" value="FGE-sulfatase"/>
    <property type="match status" value="1"/>
</dbReference>
<dbReference type="SUPFAM" id="SSF56436">
    <property type="entry name" value="C-type lectin-like"/>
    <property type="match status" value="1"/>
</dbReference>
<dbReference type="GO" id="GO:0120147">
    <property type="term" value="F:formylglycine-generating oxidase activity"/>
    <property type="evidence" value="ECO:0007669"/>
    <property type="project" value="TreeGrafter"/>
</dbReference>
<dbReference type="InterPro" id="IPR051043">
    <property type="entry name" value="Sulfatase_Mod_Factor_Kinase"/>
</dbReference>
<protein>
    <recommendedName>
        <fullName evidence="1">Sulfatase-modifying factor enzyme-like domain-containing protein</fullName>
    </recommendedName>
</protein>
<accession>A0A382Q8F4</accession>
<organism evidence="2">
    <name type="scientific">marine metagenome</name>
    <dbReference type="NCBI Taxonomy" id="408172"/>
    <lineage>
        <taxon>unclassified sequences</taxon>
        <taxon>metagenomes</taxon>
        <taxon>ecological metagenomes</taxon>
    </lineage>
</organism>
<sequence>MTDACCAPNEQNKEKIKPRDLLDVDVSQEDVGIDFSKISAGWFLMGSDSKNVFPGDGEGPVRNIYVDDFSISAKCITVGEFARFVEDTKYRTEAETFGWSFCFFDQIQDSDYPEVVKEASWWVKTERAFWNLPDGHNVAIKNFLKHPVTHVSWNDANAFCKWSKTRLPTEAEWEYAARGGLEQKIFPWGDEFLVEGKINCNIFQGKFPSDNTS</sequence>
<gene>
    <name evidence="2" type="ORF">METZ01_LOCUS334728</name>
</gene>
<dbReference type="AlphaFoldDB" id="A0A382Q8F4"/>